<feature type="signal peptide" evidence="5">
    <location>
        <begin position="1"/>
        <end position="17"/>
    </location>
</feature>
<gene>
    <name evidence="7" type="ORF">Egran_05958</name>
</gene>
<keyword evidence="8" id="KW-1185">Reference proteome</keyword>
<dbReference type="Proteomes" id="UP000243515">
    <property type="component" value="Unassembled WGS sequence"/>
</dbReference>
<name>A0A232LQ61_9EURO</name>
<dbReference type="GO" id="GO:0005506">
    <property type="term" value="F:iron ion binding"/>
    <property type="evidence" value="ECO:0007669"/>
    <property type="project" value="EnsemblFungi"/>
</dbReference>
<comment type="caution">
    <text evidence="7">The sequence shown here is derived from an EMBL/GenBank/DDBJ whole genome shotgun (WGS) entry which is preliminary data.</text>
</comment>
<dbReference type="GO" id="GO:0009102">
    <property type="term" value="P:biotin biosynthetic process"/>
    <property type="evidence" value="ECO:0007669"/>
    <property type="project" value="EnsemblFungi"/>
</dbReference>
<feature type="compositionally biased region" description="Polar residues" evidence="4">
    <location>
        <begin position="124"/>
        <end position="137"/>
    </location>
</feature>
<dbReference type="GO" id="GO:0044572">
    <property type="term" value="P:[4Fe-4S] cluster assembly"/>
    <property type="evidence" value="ECO:0007669"/>
    <property type="project" value="EnsemblFungi"/>
</dbReference>
<dbReference type="GO" id="GO:0005759">
    <property type="term" value="C:mitochondrial matrix"/>
    <property type="evidence" value="ECO:0007669"/>
    <property type="project" value="EnsemblFungi"/>
</dbReference>
<evidence type="ECO:0000256" key="2">
    <source>
        <dbReference type="ARBA" id="ARBA00054873"/>
    </source>
</evidence>
<dbReference type="PROSITE" id="PS01152">
    <property type="entry name" value="HESB"/>
    <property type="match status" value="1"/>
</dbReference>
<dbReference type="PANTHER" id="PTHR10072:SF41">
    <property type="entry name" value="IRON-SULFUR CLUSTER ASSEMBLY 1 HOMOLOG, MITOCHONDRIAL"/>
    <property type="match status" value="1"/>
</dbReference>
<dbReference type="InterPro" id="IPR017870">
    <property type="entry name" value="FeS_cluster_insertion_CS"/>
</dbReference>
<dbReference type="SUPFAM" id="SSF89360">
    <property type="entry name" value="HesB-like domain"/>
    <property type="match status" value="1"/>
</dbReference>
<comment type="similarity">
    <text evidence="1">Belongs to the HesB/IscA family.</text>
</comment>
<organism evidence="7 8">
    <name type="scientific">Elaphomyces granulatus</name>
    <dbReference type="NCBI Taxonomy" id="519963"/>
    <lineage>
        <taxon>Eukaryota</taxon>
        <taxon>Fungi</taxon>
        <taxon>Dikarya</taxon>
        <taxon>Ascomycota</taxon>
        <taxon>Pezizomycotina</taxon>
        <taxon>Eurotiomycetes</taxon>
        <taxon>Eurotiomycetidae</taxon>
        <taxon>Eurotiales</taxon>
        <taxon>Elaphomycetaceae</taxon>
        <taxon>Elaphomyces</taxon>
    </lineage>
</organism>
<evidence type="ECO:0000256" key="3">
    <source>
        <dbReference type="ARBA" id="ARBA00071673"/>
    </source>
</evidence>
<evidence type="ECO:0000256" key="5">
    <source>
        <dbReference type="SAM" id="SignalP"/>
    </source>
</evidence>
<reference evidence="7 8" key="1">
    <citation type="journal article" date="2015" name="Environ. Microbiol.">
        <title>Metagenome sequence of Elaphomyces granulatus from sporocarp tissue reveals Ascomycota ectomycorrhizal fingerprints of genome expansion and a Proteobacteria-rich microbiome.</title>
        <authorList>
            <person name="Quandt C.A."/>
            <person name="Kohler A."/>
            <person name="Hesse C.N."/>
            <person name="Sharpton T.J."/>
            <person name="Martin F."/>
            <person name="Spatafora J.W."/>
        </authorList>
    </citation>
    <scope>NUCLEOTIDE SEQUENCE [LARGE SCALE GENOMIC DNA]</scope>
    <source>
        <strain evidence="7 8">OSC145934</strain>
    </source>
</reference>
<feature type="region of interest" description="Disordered" evidence="4">
    <location>
        <begin position="84"/>
        <end position="151"/>
    </location>
</feature>
<dbReference type="Gene3D" id="2.60.300.12">
    <property type="entry name" value="HesB-like domain"/>
    <property type="match status" value="1"/>
</dbReference>
<accession>A0A232LQ61</accession>
<evidence type="ECO:0000256" key="1">
    <source>
        <dbReference type="ARBA" id="ARBA00006718"/>
    </source>
</evidence>
<dbReference type="NCBIfam" id="TIGR00049">
    <property type="entry name" value="iron-sulfur cluster assembly accessory protein"/>
    <property type="match status" value="1"/>
</dbReference>
<dbReference type="PANTHER" id="PTHR10072">
    <property type="entry name" value="IRON-SULFUR CLUSTER ASSEMBLY PROTEIN"/>
    <property type="match status" value="1"/>
</dbReference>
<feature type="domain" description="Core" evidence="6">
    <location>
        <begin position="154"/>
        <end position="253"/>
    </location>
</feature>
<dbReference type="InterPro" id="IPR016092">
    <property type="entry name" value="ATAP"/>
</dbReference>
<dbReference type="AlphaFoldDB" id="A0A232LQ61"/>
<dbReference type="InterPro" id="IPR050322">
    <property type="entry name" value="Fe-S_cluster_asmbl/transfer"/>
</dbReference>
<protein>
    <recommendedName>
        <fullName evidence="3">Iron-sulfur assembly protein 1</fullName>
    </recommendedName>
</protein>
<evidence type="ECO:0000259" key="6">
    <source>
        <dbReference type="Pfam" id="PF01521"/>
    </source>
</evidence>
<dbReference type="GO" id="GO:0051537">
    <property type="term" value="F:2 iron, 2 sulfur cluster binding"/>
    <property type="evidence" value="ECO:0007669"/>
    <property type="project" value="TreeGrafter"/>
</dbReference>
<comment type="function">
    <text evidence="2">Involved in the assembly of mitochondrial and cytoplasmic iron-sulfur proteins. Probably involved in the binding of an intermediate of Fe/S cluster assembly.</text>
</comment>
<dbReference type="Pfam" id="PF01521">
    <property type="entry name" value="Fe-S_biosyn"/>
    <property type="match status" value="1"/>
</dbReference>
<dbReference type="GO" id="GO:0051604">
    <property type="term" value="P:protein maturation"/>
    <property type="evidence" value="ECO:0007669"/>
    <property type="project" value="EnsemblFungi"/>
</dbReference>
<keyword evidence="5" id="KW-0732">Signal</keyword>
<evidence type="ECO:0000313" key="7">
    <source>
        <dbReference type="EMBL" id="OXV06272.1"/>
    </source>
</evidence>
<sequence>MSLVRFLPLRLTSSCSASWGWVLMPVKERRGLHLWRSFSSYPTSYQSSRRDMQTATAYRPHTLPDNFPPPRNSISLLDTSVAADAPSTKTTGPWSPEQPISSPPSVPKATSNTSVREGEAQKSDPATSASPGSIPSQTATKPRRPKLRPRKAALSLTTAAISQLRTLLSQPEPKMIRVGVKNRGCSGLTYQLEFVEKSGKFDEVVEQDGVKVLIDSKALFSIIGSEMDWQEDTLSQRFVFRNPNIKEQCGCGESFMV</sequence>
<dbReference type="InterPro" id="IPR035903">
    <property type="entry name" value="HesB-like_dom_sf"/>
</dbReference>
<dbReference type="FunFam" id="2.60.300.12:FF:000001">
    <property type="entry name" value="Iron-binding protein IscA"/>
    <property type="match status" value="1"/>
</dbReference>
<feature type="chain" id="PRO_5012963546" description="Iron-sulfur assembly protein 1" evidence="5">
    <location>
        <begin position="18"/>
        <end position="257"/>
    </location>
</feature>
<dbReference type="OrthoDB" id="333486at2759"/>
<evidence type="ECO:0000313" key="8">
    <source>
        <dbReference type="Proteomes" id="UP000243515"/>
    </source>
</evidence>
<dbReference type="InterPro" id="IPR000361">
    <property type="entry name" value="ATAP_core_dom"/>
</dbReference>
<feature type="compositionally biased region" description="Basic residues" evidence="4">
    <location>
        <begin position="141"/>
        <end position="151"/>
    </location>
</feature>
<evidence type="ECO:0000256" key="4">
    <source>
        <dbReference type="SAM" id="MobiDB-lite"/>
    </source>
</evidence>
<proteinExistence type="inferred from homology"/>
<dbReference type="EMBL" id="NPHW01005925">
    <property type="protein sequence ID" value="OXV06272.1"/>
    <property type="molecule type" value="Genomic_DNA"/>
</dbReference>